<reference evidence="8 9" key="1">
    <citation type="submission" date="2019-07" db="EMBL/GenBank/DDBJ databases">
        <title>New species of Amycolatopsis and Streptomyces.</title>
        <authorList>
            <person name="Duangmal K."/>
            <person name="Teo W.F.A."/>
            <person name="Lipun K."/>
        </authorList>
    </citation>
    <scope>NUCLEOTIDE SEQUENCE [LARGE SCALE GENOMIC DNA]</scope>
    <source>
        <strain evidence="8 9">TISTR 2346</strain>
    </source>
</reference>
<dbReference type="PANTHER" id="PTHR43289:SF34">
    <property type="entry name" value="SERINE_THREONINE-PROTEIN KINASE YBDM-RELATED"/>
    <property type="match status" value="1"/>
</dbReference>
<keyword evidence="9" id="KW-1185">Reference proteome</keyword>
<keyword evidence="1" id="KW-0808">Transferase</keyword>
<evidence type="ECO:0000256" key="5">
    <source>
        <dbReference type="PROSITE-ProRule" id="PRU10141"/>
    </source>
</evidence>
<keyword evidence="4 5" id="KW-0067">ATP-binding</keyword>
<dbReference type="Pfam" id="PF13360">
    <property type="entry name" value="PQQ_2"/>
    <property type="match status" value="2"/>
</dbReference>
<sequence>MTLREDDPRSVGGYRIESRIGTGGMGVVYLARSVSGRAVAVKVVHTKYADNAEFRARFRQEIAAARRVSGAFTAPVVDADPDAERPWMATAFVPGRTLAERVDESGPLDWPALRRLGTELAEALREIHRAEVVHRDLKPSNVLLEGADDEDGTVRVIDFGISRAASSEVRTQTGMVMGSPPFMAPEQFVSPREVGPAVDVFSLGAVLVYAATGHSPFEADNAYLAAYNTVHNRPEMGELPEPLRPLVSACLAKEPADRPTSGEVLETLAGLPEKLPDGLPDETPGGVLAETPDGVPDEAPDEVPAEEPSREPVTVLSGTATPPAKTGQDGSAGQTGPERRGKRLWALLAAAALLGVTGTATAALLGEGGPASTSDGAGQAAPGASVPAGWKPWHNTLEPDPDEDEPFPFGPACTPDALGVFCSSPQVALMRLSPATGRVDWTKPMSEKKVTGFTLSDPVVHDGVVYVNSADRSEGVDAFDGGTGKRLWHLDGPVGEFQYLSGVLLVRLDKLGPSDTARYAAYEPRTGEELWRRELTSASASPFHAGPKGTLYADLRGGSGGIAHLDGRTGRTLGTVKAPKGDLWLATVHDGTAYYARWDDDTGVSAAFFIQDLGSGKTRRIDFPWSVEPEAPPLVHGDTMYIFDYGNETLLALDLKRGKPLWTSSRELRVFSEPAIHDGRLYVIMPDTSVLALDPRTGKEIGRTQPSIDTAGRSFEELSPSSMPPLLVGGVLYGVSGPGVFSVADVP</sequence>
<dbReference type="SUPFAM" id="SSF56112">
    <property type="entry name" value="Protein kinase-like (PK-like)"/>
    <property type="match status" value="1"/>
</dbReference>
<dbReference type="PROSITE" id="PS50011">
    <property type="entry name" value="PROTEIN_KINASE_DOM"/>
    <property type="match status" value="1"/>
</dbReference>
<accession>A0A5N8VYM0</accession>
<dbReference type="GO" id="GO:0004674">
    <property type="term" value="F:protein serine/threonine kinase activity"/>
    <property type="evidence" value="ECO:0007669"/>
    <property type="project" value="TreeGrafter"/>
</dbReference>
<dbReference type="InterPro" id="IPR011047">
    <property type="entry name" value="Quinoprotein_ADH-like_sf"/>
</dbReference>
<evidence type="ECO:0000259" key="7">
    <source>
        <dbReference type="PROSITE" id="PS50011"/>
    </source>
</evidence>
<dbReference type="InterPro" id="IPR015943">
    <property type="entry name" value="WD40/YVTN_repeat-like_dom_sf"/>
</dbReference>
<dbReference type="Proteomes" id="UP000326979">
    <property type="component" value="Unassembled WGS sequence"/>
</dbReference>
<evidence type="ECO:0000256" key="6">
    <source>
        <dbReference type="SAM" id="MobiDB-lite"/>
    </source>
</evidence>
<dbReference type="InterPro" id="IPR011009">
    <property type="entry name" value="Kinase-like_dom_sf"/>
</dbReference>
<gene>
    <name evidence="8" type="ORF">FNH04_03485</name>
</gene>
<dbReference type="GO" id="GO:0005524">
    <property type="term" value="F:ATP binding"/>
    <property type="evidence" value="ECO:0007669"/>
    <property type="project" value="UniProtKB-UniRule"/>
</dbReference>
<evidence type="ECO:0000256" key="2">
    <source>
        <dbReference type="ARBA" id="ARBA00022741"/>
    </source>
</evidence>
<dbReference type="PANTHER" id="PTHR43289">
    <property type="entry name" value="MITOGEN-ACTIVATED PROTEIN KINASE KINASE KINASE 20-RELATED"/>
    <property type="match status" value="1"/>
</dbReference>
<evidence type="ECO:0000256" key="1">
    <source>
        <dbReference type="ARBA" id="ARBA00022679"/>
    </source>
</evidence>
<dbReference type="AlphaFoldDB" id="A0A5N8VYM0"/>
<dbReference type="Gene3D" id="3.30.200.20">
    <property type="entry name" value="Phosphorylase Kinase, domain 1"/>
    <property type="match status" value="1"/>
</dbReference>
<dbReference type="RefSeq" id="WP_322722545.1">
    <property type="nucleotide sequence ID" value="NZ_BAABEQ010000136.1"/>
</dbReference>
<dbReference type="EMBL" id="VJZE01000010">
    <property type="protein sequence ID" value="MPY39025.1"/>
    <property type="molecule type" value="Genomic_DNA"/>
</dbReference>
<dbReference type="Gene3D" id="1.10.510.10">
    <property type="entry name" value="Transferase(Phosphotransferase) domain 1"/>
    <property type="match status" value="1"/>
</dbReference>
<dbReference type="InterPro" id="IPR017441">
    <property type="entry name" value="Protein_kinase_ATP_BS"/>
</dbReference>
<evidence type="ECO:0000256" key="3">
    <source>
        <dbReference type="ARBA" id="ARBA00022777"/>
    </source>
</evidence>
<dbReference type="SMART" id="SM00220">
    <property type="entry name" value="S_TKc"/>
    <property type="match status" value="1"/>
</dbReference>
<feature type="region of interest" description="Disordered" evidence="6">
    <location>
        <begin position="272"/>
        <end position="338"/>
    </location>
</feature>
<dbReference type="Gene3D" id="2.130.10.10">
    <property type="entry name" value="YVTN repeat-like/Quinoprotein amine dehydrogenase"/>
    <property type="match status" value="2"/>
</dbReference>
<comment type="caution">
    <text evidence="8">The sequence shown here is derived from an EMBL/GenBank/DDBJ whole genome shotgun (WGS) entry which is preliminary data.</text>
</comment>
<proteinExistence type="predicted"/>
<dbReference type="InterPro" id="IPR002372">
    <property type="entry name" value="PQQ_rpt_dom"/>
</dbReference>
<keyword evidence="3 8" id="KW-0418">Kinase</keyword>
<organism evidence="8 9">
    <name type="scientific">Streptomyces phyllanthi</name>
    <dbReference type="NCBI Taxonomy" id="1803180"/>
    <lineage>
        <taxon>Bacteria</taxon>
        <taxon>Bacillati</taxon>
        <taxon>Actinomycetota</taxon>
        <taxon>Actinomycetes</taxon>
        <taxon>Kitasatosporales</taxon>
        <taxon>Streptomycetaceae</taxon>
        <taxon>Streptomyces</taxon>
    </lineage>
</organism>
<feature type="region of interest" description="Disordered" evidence="6">
    <location>
        <begin position="369"/>
        <end position="404"/>
    </location>
</feature>
<dbReference type="InterPro" id="IPR008271">
    <property type="entry name" value="Ser/Thr_kinase_AS"/>
</dbReference>
<feature type="binding site" evidence="5">
    <location>
        <position position="42"/>
    </location>
    <ligand>
        <name>ATP</name>
        <dbReference type="ChEBI" id="CHEBI:30616"/>
    </ligand>
</feature>
<feature type="domain" description="Protein kinase" evidence="7">
    <location>
        <begin position="14"/>
        <end position="271"/>
    </location>
</feature>
<dbReference type="PROSITE" id="PS00108">
    <property type="entry name" value="PROTEIN_KINASE_ST"/>
    <property type="match status" value="1"/>
</dbReference>
<dbReference type="Pfam" id="PF00069">
    <property type="entry name" value="Pkinase"/>
    <property type="match status" value="1"/>
</dbReference>
<protein>
    <submittedName>
        <fullName evidence="8">Serine/threonine-protein kinase</fullName>
    </submittedName>
</protein>
<name>A0A5N8VYM0_9ACTN</name>
<feature type="compositionally biased region" description="Acidic residues" evidence="6">
    <location>
        <begin position="295"/>
        <end position="305"/>
    </location>
</feature>
<evidence type="ECO:0000313" key="8">
    <source>
        <dbReference type="EMBL" id="MPY39025.1"/>
    </source>
</evidence>
<dbReference type="CDD" id="cd14014">
    <property type="entry name" value="STKc_PknB_like"/>
    <property type="match status" value="1"/>
</dbReference>
<evidence type="ECO:0000313" key="9">
    <source>
        <dbReference type="Proteomes" id="UP000326979"/>
    </source>
</evidence>
<dbReference type="InterPro" id="IPR000719">
    <property type="entry name" value="Prot_kinase_dom"/>
</dbReference>
<dbReference type="PROSITE" id="PS00107">
    <property type="entry name" value="PROTEIN_KINASE_ATP"/>
    <property type="match status" value="1"/>
</dbReference>
<keyword evidence="2 5" id="KW-0547">Nucleotide-binding</keyword>
<evidence type="ECO:0000256" key="4">
    <source>
        <dbReference type="ARBA" id="ARBA00022840"/>
    </source>
</evidence>
<dbReference type="SUPFAM" id="SSF50998">
    <property type="entry name" value="Quinoprotein alcohol dehydrogenase-like"/>
    <property type="match status" value="2"/>
</dbReference>